<evidence type="ECO:0000256" key="1">
    <source>
        <dbReference type="SAM" id="Phobius"/>
    </source>
</evidence>
<keyword evidence="3" id="KW-1185">Reference proteome</keyword>
<reference evidence="2" key="1">
    <citation type="submission" date="2021-06" db="EMBL/GenBank/DDBJ databases">
        <authorList>
            <person name="Criscuolo A."/>
        </authorList>
    </citation>
    <scope>NUCLEOTIDE SEQUENCE</scope>
    <source>
        <strain evidence="2">CIP111600</strain>
    </source>
</reference>
<dbReference type="Proteomes" id="UP000693672">
    <property type="component" value="Unassembled WGS sequence"/>
</dbReference>
<dbReference type="EMBL" id="CAJVAS010000001">
    <property type="protein sequence ID" value="CAG7599447.1"/>
    <property type="molecule type" value="Genomic_DNA"/>
</dbReference>
<feature type="transmembrane region" description="Helical" evidence="1">
    <location>
        <begin position="12"/>
        <end position="31"/>
    </location>
</feature>
<organism evidence="2 3">
    <name type="scientific">Paenibacillus solanacearum</name>
    <dbReference type="NCBI Taxonomy" id="2048548"/>
    <lineage>
        <taxon>Bacteria</taxon>
        <taxon>Bacillati</taxon>
        <taxon>Bacillota</taxon>
        <taxon>Bacilli</taxon>
        <taxon>Bacillales</taxon>
        <taxon>Paenibacillaceae</taxon>
        <taxon>Paenibacillus</taxon>
    </lineage>
</organism>
<keyword evidence="1" id="KW-0812">Transmembrane</keyword>
<gene>
    <name evidence="2" type="ORF">PAESOLCIP111_00311</name>
</gene>
<accession>A0A916NUQ3</accession>
<proteinExistence type="predicted"/>
<dbReference type="AlphaFoldDB" id="A0A916NUQ3"/>
<name>A0A916NUQ3_9BACL</name>
<evidence type="ECO:0000313" key="3">
    <source>
        <dbReference type="Proteomes" id="UP000693672"/>
    </source>
</evidence>
<keyword evidence="1" id="KW-1133">Transmembrane helix</keyword>
<sequence>MNVFERQDKWLMRLCFGIAFVLLLSLIRHLVQM</sequence>
<evidence type="ECO:0000313" key="2">
    <source>
        <dbReference type="EMBL" id="CAG7599447.1"/>
    </source>
</evidence>
<comment type="caution">
    <text evidence="2">The sequence shown here is derived from an EMBL/GenBank/DDBJ whole genome shotgun (WGS) entry which is preliminary data.</text>
</comment>
<protein>
    <submittedName>
        <fullName evidence="2">Uncharacterized protein</fullName>
    </submittedName>
</protein>
<keyword evidence="1" id="KW-0472">Membrane</keyword>